<dbReference type="InterPro" id="IPR001138">
    <property type="entry name" value="Zn2Cys6_DnaBD"/>
</dbReference>
<dbReference type="InterPro" id="IPR050613">
    <property type="entry name" value="Sec_Metabolite_Reg"/>
</dbReference>
<evidence type="ECO:0000259" key="4">
    <source>
        <dbReference type="PROSITE" id="PS50048"/>
    </source>
</evidence>
<keyword evidence="6" id="KW-1185">Reference proteome</keyword>
<comment type="subcellular location">
    <subcellularLocation>
        <location evidence="1">Nucleus</location>
    </subcellularLocation>
</comment>
<name>A0AAE8M5D7_9HYPO</name>
<evidence type="ECO:0000256" key="3">
    <source>
        <dbReference type="SAM" id="MobiDB-lite"/>
    </source>
</evidence>
<dbReference type="EMBL" id="ONZP01000133">
    <property type="protein sequence ID" value="SPJ74726.1"/>
    <property type="molecule type" value="Genomic_DNA"/>
</dbReference>
<dbReference type="GO" id="GO:0008270">
    <property type="term" value="F:zinc ion binding"/>
    <property type="evidence" value="ECO:0007669"/>
    <property type="project" value="InterPro"/>
</dbReference>
<dbReference type="Gene3D" id="4.10.240.10">
    <property type="entry name" value="Zn(2)-C6 fungal-type DNA-binding domain"/>
    <property type="match status" value="1"/>
</dbReference>
<feature type="compositionally biased region" description="Polar residues" evidence="3">
    <location>
        <begin position="54"/>
        <end position="65"/>
    </location>
</feature>
<dbReference type="PRINTS" id="PR00755">
    <property type="entry name" value="AFLATOXINBRP"/>
</dbReference>
<accession>A0AAE8M5D7</accession>
<evidence type="ECO:0000313" key="6">
    <source>
        <dbReference type="Proteomes" id="UP001187734"/>
    </source>
</evidence>
<dbReference type="CDD" id="cd00067">
    <property type="entry name" value="GAL4"/>
    <property type="match status" value="1"/>
</dbReference>
<dbReference type="Proteomes" id="UP001187734">
    <property type="component" value="Unassembled WGS sequence"/>
</dbReference>
<sequence length="656" mass="74075">MSNTHQKSFRRPNGRPEACDSCRSRKVSCDHRRPTCTRCQRRGEACIYTTSTPRIQGSAQPSTGLLGQLDSEPQSPPPTKPMIRSYAFSPGYLGFTSYNSAFQGARESLSVSEMDTEAVGVDISSPGDEDIRLRNLPLPTQQMCLVVLQYLPGRPDAHMVFHDQPGPEITTSWSHAAVSRIITSLRLLFQRFEGSDSFDEKVADVLCRNTSQPIHDDLDSFDEWIAQFCGSNIRWESIGLLWAHVEGLSDALSTLAYRQLQWVEGKESSVVSHEHLHYCIEIVRHFTAGNVLLLDLCRRQAALGTLVYGDASPVYWNSHGLHASGEASRPQVQPKKTSFCAEFRRFTYAYIFAGDKSMVSFTGRPPLLSRRYCTSIPPSDLSDSCMLSEDTLTEQYESLDHRGWNSKCETYGNSYIRARYLMAFVFDEVIEIALGNDVHVTLDHLQNIKARVTQTFIEIPSHLIFNYEDLDNPDLDVNILYLRILLYLAHRRDIFVIERLMLRHSAIDDGSLLTTSFDLVKVTVMLWIHKNRFARMRRNFEWLLVAYGAPGGGILCQELLRPTFFGIHPLNPTLSRSSIVQQLSLLVGFLNWVGPSSPNRIVCADCETIIQRVLDQHLNSTPASNTGLESLSADFPRSLGFGFELLNTFEWLQDGI</sequence>
<dbReference type="InterPro" id="IPR036864">
    <property type="entry name" value="Zn2-C6_fun-type_DNA-bd_sf"/>
</dbReference>
<gene>
    <name evidence="5" type="ORF">FTOL_04457</name>
</gene>
<comment type="caution">
    <text evidence="5">The sequence shown here is derived from an EMBL/GenBank/DDBJ whole genome shotgun (WGS) entry which is preliminary data.</text>
</comment>
<protein>
    <recommendedName>
        <fullName evidence="4">Zn(2)-C6 fungal-type domain-containing protein</fullName>
    </recommendedName>
</protein>
<dbReference type="PROSITE" id="PS00463">
    <property type="entry name" value="ZN2_CY6_FUNGAL_1"/>
    <property type="match status" value="1"/>
</dbReference>
<dbReference type="PANTHER" id="PTHR31001:SF40">
    <property type="entry name" value="ZN(II)2CYS6 TRANSCRIPTION FACTOR (EUROFUNG)"/>
    <property type="match status" value="1"/>
</dbReference>
<dbReference type="GO" id="GO:0000981">
    <property type="term" value="F:DNA-binding transcription factor activity, RNA polymerase II-specific"/>
    <property type="evidence" value="ECO:0007669"/>
    <property type="project" value="InterPro"/>
</dbReference>
<evidence type="ECO:0000256" key="1">
    <source>
        <dbReference type="ARBA" id="ARBA00004123"/>
    </source>
</evidence>
<dbReference type="SMART" id="SM00066">
    <property type="entry name" value="GAL4"/>
    <property type="match status" value="1"/>
</dbReference>
<dbReference type="GO" id="GO:0005634">
    <property type="term" value="C:nucleus"/>
    <property type="evidence" value="ECO:0007669"/>
    <property type="project" value="UniProtKB-SubCell"/>
</dbReference>
<dbReference type="Pfam" id="PF00172">
    <property type="entry name" value="Zn_clus"/>
    <property type="match status" value="1"/>
</dbReference>
<dbReference type="SUPFAM" id="SSF57701">
    <property type="entry name" value="Zn2/Cys6 DNA-binding domain"/>
    <property type="match status" value="1"/>
</dbReference>
<proteinExistence type="predicted"/>
<feature type="region of interest" description="Disordered" evidence="3">
    <location>
        <begin position="54"/>
        <end position="79"/>
    </location>
</feature>
<keyword evidence="2" id="KW-0539">Nucleus</keyword>
<reference evidence="5" key="1">
    <citation type="submission" date="2018-03" db="EMBL/GenBank/DDBJ databases">
        <authorList>
            <person name="Guldener U."/>
        </authorList>
    </citation>
    <scope>NUCLEOTIDE SEQUENCE</scope>
</reference>
<dbReference type="AlphaFoldDB" id="A0AAE8M5D7"/>
<feature type="domain" description="Zn(2)-C6 fungal-type" evidence="4">
    <location>
        <begin position="18"/>
        <end position="48"/>
    </location>
</feature>
<evidence type="ECO:0000313" key="5">
    <source>
        <dbReference type="EMBL" id="SPJ74726.1"/>
    </source>
</evidence>
<dbReference type="PANTHER" id="PTHR31001">
    <property type="entry name" value="UNCHARACTERIZED TRANSCRIPTIONAL REGULATORY PROTEIN"/>
    <property type="match status" value="1"/>
</dbReference>
<organism evidence="5 6">
    <name type="scientific">Fusarium torulosum</name>
    <dbReference type="NCBI Taxonomy" id="33205"/>
    <lineage>
        <taxon>Eukaryota</taxon>
        <taxon>Fungi</taxon>
        <taxon>Dikarya</taxon>
        <taxon>Ascomycota</taxon>
        <taxon>Pezizomycotina</taxon>
        <taxon>Sordariomycetes</taxon>
        <taxon>Hypocreomycetidae</taxon>
        <taxon>Hypocreales</taxon>
        <taxon>Nectriaceae</taxon>
        <taxon>Fusarium</taxon>
    </lineage>
</organism>
<dbReference type="CDD" id="cd12148">
    <property type="entry name" value="fungal_TF_MHR"/>
    <property type="match status" value="1"/>
</dbReference>
<evidence type="ECO:0000256" key="2">
    <source>
        <dbReference type="ARBA" id="ARBA00023242"/>
    </source>
</evidence>
<feature type="region of interest" description="Disordered" evidence="3">
    <location>
        <begin position="1"/>
        <end position="21"/>
    </location>
</feature>
<dbReference type="PROSITE" id="PS50048">
    <property type="entry name" value="ZN2_CY6_FUNGAL_2"/>
    <property type="match status" value="1"/>
</dbReference>